<keyword evidence="6 9" id="KW-0472">Membrane</keyword>
<dbReference type="InterPro" id="IPR017452">
    <property type="entry name" value="GPCR_Rhodpsn_7TM"/>
</dbReference>
<evidence type="ECO:0000256" key="1">
    <source>
        <dbReference type="ARBA" id="ARBA00004651"/>
    </source>
</evidence>
<name>A0A183SIW2_SCHSO</name>
<feature type="transmembrane region" description="Helical" evidence="9">
    <location>
        <begin position="313"/>
        <end position="330"/>
    </location>
</feature>
<keyword evidence="12" id="KW-1185">Reference proteome</keyword>
<reference evidence="11 12" key="2">
    <citation type="submission" date="2018-11" db="EMBL/GenBank/DDBJ databases">
        <authorList>
            <consortium name="Pathogen Informatics"/>
        </authorList>
    </citation>
    <scope>NUCLEOTIDE SEQUENCE [LARGE SCALE GENOMIC DNA]</scope>
    <source>
        <strain evidence="11 12">NST_G2</strain>
    </source>
</reference>
<evidence type="ECO:0000313" key="13">
    <source>
        <dbReference type="WBParaSite" id="SSLN_0000430401-mRNA-1"/>
    </source>
</evidence>
<dbReference type="WBParaSite" id="SSLN_0000430401-mRNA-1">
    <property type="protein sequence ID" value="SSLN_0000430401-mRNA-1"/>
    <property type="gene ID" value="SSLN_0000430401"/>
</dbReference>
<dbReference type="GO" id="GO:0007218">
    <property type="term" value="P:neuropeptide signaling pathway"/>
    <property type="evidence" value="ECO:0007669"/>
    <property type="project" value="TreeGrafter"/>
</dbReference>
<keyword evidence="5" id="KW-0297">G-protein coupled receptor</keyword>
<evidence type="ECO:0000256" key="8">
    <source>
        <dbReference type="ARBA" id="ARBA00023224"/>
    </source>
</evidence>
<dbReference type="InterPro" id="IPR000276">
    <property type="entry name" value="GPCR_Rhodpsn"/>
</dbReference>
<evidence type="ECO:0000313" key="12">
    <source>
        <dbReference type="Proteomes" id="UP000275846"/>
    </source>
</evidence>
<keyword evidence="7" id="KW-0675">Receptor</keyword>
<dbReference type="Proteomes" id="UP000275846">
    <property type="component" value="Unassembled WGS sequence"/>
</dbReference>
<dbReference type="AlphaFoldDB" id="A0A183SIW2"/>
<organism evidence="13">
    <name type="scientific">Schistocephalus solidus</name>
    <name type="common">Tapeworm</name>
    <dbReference type="NCBI Taxonomy" id="70667"/>
    <lineage>
        <taxon>Eukaryota</taxon>
        <taxon>Metazoa</taxon>
        <taxon>Spiralia</taxon>
        <taxon>Lophotrochozoa</taxon>
        <taxon>Platyhelminthes</taxon>
        <taxon>Cestoda</taxon>
        <taxon>Eucestoda</taxon>
        <taxon>Diphyllobothriidea</taxon>
        <taxon>Diphyllobothriidae</taxon>
        <taxon>Schistocephalus</taxon>
    </lineage>
</organism>
<feature type="transmembrane region" description="Helical" evidence="9">
    <location>
        <begin position="170"/>
        <end position="191"/>
    </location>
</feature>
<feature type="domain" description="G-protein coupled receptors family 1 profile" evidence="10">
    <location>
        <begin position="60"/>
        <end position="329"/>
    </location>
</feature>
<feature type="transmembrane region" description="Helical" evidence="9">
    <location>
        <begin position="214"/>
        <end position="241"/>
    </location>
</feature>
<dbReference type="PANTHER" id="PTHR24230:SF76">
    <property type="entry name" value="G-PROTEIN COUPLED RECEPTORS FAMILY 1 PROFILE DOMAIN-CONTAINING PROTEIN"/>
    <property type="match status" value="1"/>
</dbReference>
<dbReference type="GO" id="GO:0008528">
    <property type="term" value="F:G protein-coupled peptide receptor activity"/>
    <property type="evidence" value="ECO:0007669"/>
    <property type="project" value="TreeGrafter"/>
</dbReference>
<dbReference type="GO" id="GO:0005886">
    <property type="term" value="C:plasma membrane"/>
    <property type="evidence" value="ECO:0007669"/>
    <property type="project" value="UniProtKB-SubCell"/>
</dbReference>
<dbReference type="OrthoDB" id="6240264at2759"/>
<evidence type="ECO:0000256" key="2">
    <source>
        <dbReference type="ARBA" id="ARBA00022475"/>
    </source>
</evidence>
<comment type="subcellular location">
    <subcellularLocation>
        <location evidence="1">Cell membrane</location>
        <topology evidence="1">Multi-pass membrane protein</topology>
    </subcellularLocation>
</comment>
<dbReference type="CDD" id="cd00637">
    <property type="entry name" value="7tm_classA_rhodopsin-like"/>
    <property type="match status" value="1"/>
</dbReference>
<feature type="transmembrane region" description="Helical" evidence="9">
    <location>
        <begin position="261"/>
        <end position="287"/>
    </location>
</feature>
<evidence type="ECO:0000256" key="4">
    <source>
        <dbReference type="ARBA" id="ARBA00022989"/>
    </source>
</evidence>
<accession>A0A183SIW2</accession>
<evidence type="ECO:0000256" key="9">
    <source>
        <dbReference type="SAM" id="Phobius"/>
    </source>
</evidence>
<feature type="transmembrane region" description="Helical" evidence="9">
    <location>
        <begin position="48"/>
        <end position="72"/>
    </location>
</feature>
<protein>
    <submittedName>
        <fullName evidence="13">G_PROTEIN_RECEP_F1_2 domain-containing protein</fullName>
    </submittedName>
</protein>
<feature type="transmembrane region" description="Helical" evidence="9">
    <location>
        <begin position="132"/>
        <end position="158"/>
    </location>
</feature>
<keyword evidence="8" id="KW-0807">Transducer</keyword>
<proteinExistence type="predicted"/>
<sequence length="436" mass="50034">MPLEEDHNWLYVDSPWDLLRDCKDYQTGNSTKFGACVLSHILGITSAYIFPIVGTFGVVSNFLVFYVFLFVFRRSSRQMIYLGCVAIADMMTIVSFGWMWMFPAKGLPYATSGRVYFFVLNVNDLSCKVFRYVYSFTSCLSSSLFLVTACDRCLCVYFPLKFSRLSKKRAWQAVGLTILCCSLLMLPYPILARHDKFQGKMICWVHEGEKVLQIYHVLLANSSLLQTFLVIIVNIALVIRLRQSAALREAMSKCVSVSKEIAASMLLVILSTMVVICALPQSVAYILSTILAKVLEGEHGRMVVRMTFNVSDLGWHLLFFQQSFNWLLYMKRMKNFRRANMKLLQCHCRFAQGMLGETFGSVHYLSTRARYVTSEVRNARVKELSTVWTVSEFGRVRPLDVSGLPESRKFRDYISRPNPRKVFPSFNENVTITTKF</sequence>
<dbReference type="Gene3D" id="1.20.1070.10">
    <property type="entry name" value="Rhodopsin 7-helix transmembrane proteins"/>
    <property type="match status" value="1"/>
</dbReference>
<keyword evidence="3 9" id="KW-0812">Transmembrane</keyword>
<evidence type="ECO:0000256" key="3">
    <source>
        <dbReference type="ARBA" id="ARBA00022692"/>
    </source>
</evidence>
<reference evidence="13" key="1">
    <citation type="submission" date="2016-06" db="UniProtKB">
        <authorList>
            <consortium name="WormBaseParasite"/>
        </authorList>
    </citation>
    <scope>IDENTIFICATION</scope>
</reference>
<keyword evidence="2" id="KW-1003">Cell membrane</keyword>
<evidence type="ECO:0000256" key="6">
    <source>
        <dbReference type="ARBA" id="ARBA00023136"/>
    </source>
</evidence>
<evidence type="ECO:0000259" key="10">
    <source>
        <dbReference type="PROSITE" id="PS50262"/>
    </source>
</evidence>
<dbReference type="EMBL" id="UYSU01032767">
    <property type="protein sequence ID" value="VDL90545.1"/>
    <property type="molecule type" value="Genomic_DNA"/>
</dbReference>
<dbReference type="PANTHER" id="PTHR24230">
    <property type="entry name" value="G-PROTEIN COUPLED RECEPTOR"/>
    <property type="match status" value="1"/>
</dbReference>
<evidence type="ECO:0000256" key="7">
    <source>
        <dbReference type="ARBA" id="ARBA00023170"/>
    </source>
</evidence>
<keyword evidence="4 9" id="KW-1133">Transmembrane helix</keyword>
<feature type="transmembrane region" description="Helical" evidence="9">
    <location>
        <begin position="79"/>
        <end position="101"/>
    </location>
</feature>
<dbReference type="Pfam" id="PF00001">
    <property type="entry name" value="7tm_1"/>
    <property type="match status" value="1"/>
</dbReference>
<dbReference type="STRING" id="70667.A0A183SIW2"/>
<evidence type="ECO:0000313" key="11">
    <source>
        <dbReference type="EMBL" id="VDL90545.1"/>
    </source>
</evidence>
<gene>
    <name evidence="11" type="ORF">SSLN_LOCUS4160</name>
</gene>
<dbReference type="PROSITE" id="PS50262">
    <property type="entry name" value="G_PROTEIN_RECEP_F1_2"/>
    <property type="match status" value="1"/>
</dbReference>
<evidence type="ECO:0000256" key="5">
    <source>
        <dbReference type="ARBA" id="ARBA00023040"/>
    </source>
</evidence>
<dbReference type="SUPFAM" id="SSF81321">
    <property type="entry name" value="Family A G protein-coupled receptor-like"/>
    <property type="match status" value="1"/>
</dbReference>